<feature type="compositionally biased region" description="Polar residues" evidence="1">
    <location>
        <begin position="145"/>
        <end position="156"/>
    </location>
</feature>
<name>A0AAN7YJE4_9PEZI</name>
<dbReference type="InterPro" id="IPR047288">
    <property type="entry name" value="Tudor_SGF29_rpt1"/>
</dbReference>
<comment type="caution">
    <text evidence="3">The sequence shown here is derived from an EMBL/GenBank/DDBJ whole genome shotgun (WGS) entry which is preliminary data.</text>
</comment>
<dbReference type="PANTHER" id="PTHR21539:SF0">
    <property type="entry name" value="SAGA-ASSOCIATED FACTOR 29"/>
    <property type="match status" value="1"/>
</dbReference>
<proteinExistence type="predicted"/>
<evidence type="ECO:0000256" key="1">
    <source>
        <dbReference type="SAM" id="MobiDB-lite"/>
    </source>
</evidence>
<protein>
    <recommendedName>
        <fullName evidence="2">SGF29 C-terminal domain-containing protein</fullName>
    </recommendedName>
</protein>
<feature type="domain" description="SGF29 C-terminal" evidence="2">
    <location>
        <begin position="251"/>
        <end position="391"/>
    </location>
</feature>
<dbReference type="InterPro" id="IPR037802">
    <property type="entry name" value="SGF29"/>
</dbReference>
<feature type="compositionally biased region" description="Low complexity" evidence="1">
    <location>
        <begin position="216"/>
        <end position="233"/>
    </location>
</feature>
<evidence type="ECO:0000313" key="3">
    <source>
        <dbReference type="EMBL" id="KAK5116969.1"/>
    </source>
</evidence>
<accession>A0AAN7YJE4</accession>
<dbReference type="CDD" id="cd20393">
    <property type="entry name" value="Tudor_SGF29_rpt1"/>
    <property type="match status" value="1"/>
</dbReference>
<dbReference type="PROSITE" id="PS51518">
    <property type="entry name" value="SGF29_C"/>
    <property type="match status" value="1"/>
</dbReference>
<sequence length="391" mass="41963">MSSRNRGRGNSSQEADEERRLWKEIQERAREVDAQVARSNAVGHEIIDLEKQQAALLDADKDASSSIDEKLEKLYRENVKITEEVKHILEGQSNGMNLLDSVQVLAGLRTASEEVAAQHQVSQTSRTAGGKMSRPKKILQPPRTGASTPAAASTENGDTEVSAAPSPRINLTASRLNAKDGKASRAGSVAATREASVKVEQDGAESVTSSTTDAPSLSTSTNTATTNSATKSSSLAATSIAQLANNRPGTTRLVLRQGEIVFCRHDPKTPKDEKEGEGILCTVTSVIGEGKQRRYEVQDADTSDNPRPPQRASVSQLIQIPGCNKGLGDLGKGKSVLAEYPDTTTFYKAVVTEAWRGVRVGAGEGPGLVRLSFQDDPTVQEVERRFVLTEK</sequence>
<dbReference type="GO" id="GO:0000124">
    <property type="term" value="C:SAGA complex"/>
    <property type="evidence" value="ECO:0007669"/>
    <property type="project" value="InterPro"/>
</dbReference>
<feature type="region of interest" description="Disordered" evidence="1">
    <location>
        <begin position="116"/>
        <end position="233"/>
    </location>
</feature>
<dbReference type="Gene3D" id="2.30.30.140">
    <property type="match status" value="1"/>
</dbReference>
<feature type="compositionally biased region" description="Polar residues" evidence="1">
    <location>
        <begin position="206"/>
        <end position="215"/>
    </location>
</feature>
<evidence type="ECO:0000259" key="2">
    <source>
        <dbReference type="PROSITE" id="PS51518"/>
    </source>
</evidence>
<reference evidence="3" key="1">
    <citation type="submission" date="2023-08" db="EMBL/GenBank/DDBJ databases">
        <title>Black Yeasts Isolated from many extreme environments.</title>
        <authorList>
            <person name="Coleine C."/>
            <person name="Stajich J.E."/>
            <person name="Selbmann L."/>
        </authorList>
    </citation>
    <scope>NUCLEOTIDE SEQUENCE</scope>
    <source>
        <strain evidence="3">CCFEE 5401</strain>
    </source>
</reference>
<dbReference type="Proteomes" id="UP001310890">
    <property type="component" value="Unassembled WGS sequence"/>
</dbReference>
<evidence type="ECO:0000313" key="4">
    <source>
        <dbReference type="Proteomes" id="UP001310890"/>
    </source>
</evidence>
<dbReference type="EMBL" id="JAVRRL010000006">
    <property type="protein sequence ID" value="KAK5116969.1"/>
    <property type="molecule type" value="Genomic_DNA"/>
</dbReference>
<dbReference type="PANTHER" id="PTHR21539">
    <property type="entry name" value="SAGA-ASSOCIATED FACTOR 29"/>
    <property type="match status" value="1"/>
</dbReference>
<gene>
    <name evidence="3" type="ORF">LTR62_006690</name>
</gene>
<dbReference type="Pfam" id="PF07039">
    <property type="entry name" value="SGF29_Tudor"/>
    <property type="match status" value="1"/>
</dbReference>
<organism evidence="3 4">
    <name type="scientific">Meristemomyces frigidus</name>
    <dbReference type="NCBI Taxonomy" id="1508187"/>
    <lineage>
        <taxon>Eukaryota</taxon>
        <taxon>Fungi</taxon>
        <taxon>Dikarya</taxon>
        <taxon>Ascomycota</taxon>
        <taxon>Pezizomycotina</taxon>
        <taxon>Dothideomycetes</taxon>
        <taxon>Dothideomycetidae</taxon>
        <taxon>Mycosphaerellales</taxon>
        <taxon>Teratosphaeriaceae</taxon>
        <taxon>Meristemomyces</taxon>
    </lineage>
</organism>
<dbReference type="AlphaFoldDB" id="A0AAN7YJE4"/>
<dbReference type="InterPro" id="IPR010750">
    <property type="entry name" value="SGF29_tudor-like_dom"/>
</dbReference>